<evidence type="ECO:0000313" key="4">
    <source>
        <dbReference type="Proteomes" id="UP000539350"/>
    </source>
</evidence>
<dbReference type="AlphaFoldDB" id="A0A7W2YI80"/>
<feature type="domain" description="GmrSD restriction endonucleases C-terminal" evidence="2">
    <location>
        <begin position="545"/>
        <end position="662"/>
    </location>
</feature>
<dbReference type="Pfam" id="PF03235">
    <property type="entry name" value="GmrSD_N"/>
    <property type="match status" value="1"/>
</dbReference>
<dbReference type="InterPro" id="IPR011089">
    <property type="entry name" value="GmrSD_C"/>
</dbReference>
<protein>
    <submittedName>
        <fullName evidence="3">DUF262 domain-containing protein</fullName>
    </submittedName>
</protein>
<dbReference type="Proteomes" id="UP000539350">
    <property type="component" value="Unassembled WGS sequence"/>
</dbReference>
<evidence type="ECO:0000259" key="1">
    <source>
        <dbReference type="Pfam" id="PF03235"/>
    </source>
</evidence>
<reference evidence="3 4" key="1">
    <citation type="submission" date="2020-07" db="EMBL/GenBank/DDBJ databases">
        <title>Halieaceae bacterium, F7430, whole genome shotgun sequencing project.</title>
        <authorList>
            <person name="Jiang S."/>
            <person name="Liu Z.W."/>
            <person name="Du Z.J."/>
        </authorList>
    </citation>
    <scope>NUCLEOTIDE SEQUENCE [LARGE SCALE GENOMIC DNA]</scope>
    <source>
        <strain evidence="3 4">F7430</strain>
    </source>
</reference>
<gene>
    <name evidence="3" type="ORF">H2508_01365</name>
</gene>
<comment type="caution">
    <text evidence="3">The sequence shown here is derived from an EMBL/GenBank/DDBJ whole genome shotgun (WGS) entry which is preliminary data.</text>
</comment>
<keyword evidence="4" id="KW-1185">Reference proteome</keyword>
<dbReference type="EMBL" id="JACFXU010000013">
    <property type="protein sequence ID" value="MBA6411757.1"/>
    <property type="molecule type" value="Genomic_DNA"/>
</dbReference>
<accession>A0A7W2YI80</accession>
<dbReference type="PANTHER" id="PTHR35149">
    <property type="entry name" value="SLL5132 PROTEIN"/>
    <property type="match status" value="1"/>
</dbReference>
<organism evidence="3 4">
    <name type="scientific">Sediminihaliea albiluteola</name>
    <dbReference type="NCBI Taxonomy" id="2758564"/>
    <lineage>
        <taxon>Bacteria</taxon>
        <taxon>Pseudomonadati</taxon>
        <taxon>Pseudomonadota</taxon>
        <taxon>Gammaproteobacteria</taxon>
        <taxon>Cellvibrionales</taxon>
        <taxon>Halieaceae</taxon>
        <taxon>Sediminihaliea</taxon>
    </lineage>
</organism>
<evidence type="ECO:0000313" key="3">
    <source>
        <dbReference type="EMBL" id="MBA6411757.1"/>
    </source>
</evidence>
<sequence>MNNDVQAFTIEELLTDESDYLIPMYQRNYAWGEGEINQLIQDVLDYQERSHGAGKPQTYYIGTLVVYIRNDGLLEVIDGQQRFTTLTLLAIWLKNNKRANATAPELENYHILNLGFESRLISTNTLTELFQGVDTNKLLSEKFNNDLIKGYTLIGNFLGEFDETKLNNFCDYLFKHVQITRIKVPDDTDLNHYFEVMNNRGEQLEKHEIIKAQLMSVLNKIEDTQEKSRSLKALNLVWNACSNMERYVQYGFNTVQRDSLFGQGDWGQFSVGTFEELAKLLDKKQENTSSGAVDSEGTALSLAAILDGAIKKRPEEGDEGTSERFNSVINFSNFLLHVLRVFKKDDVPLDDKQIIDEFHKAFIATDEAIPKVKSFVFALLKCKYLFDQYVIKREFTQAGDGWSLKRLRWYSKESVSYVNTFSDGTAENEDGFDGANRRILMLLSALHVSTPTLAYKHWLNGALKYLFTAQKPESPISANEYLKNLEQLARKFVFNRFLAEGEGQNYFQMIYGDNSSPENQIIVRNQLPHEKLRFGAIENNFVFNYLDYLLWLRDKQEDPVVREFEFTFRSSVEHFYPQHPMDGHAVMEPETLHRFGNLCLISHSKNSRLSNFQPKAKQEHFAANIKQKQIDSLKLYAMLRLLQRSREWKAEEVLEHENEMFAVLFNAVSF</sequence>
<dbReference type="RefSeq" id="WP_182168618.1">
    <property type="nucleotide sequence ID" value="NZ_JACFXU010000013.1"/>
</dbReference>
<name>A0A7W2YI80_9GAMM</name>
<dbReference type="InterPro" id="IPR004919">
    <property type="entry name" value="GmrSD_N"/>
</dbReference>
<dbReference type="PANTHER" id="PTHR35149:SF1">
    <property type="entry name" value="DUF5655 DOMAIN-CONTAINING PROTEIN"/>
    <property type="match status" value="1"/>
</dbReference>
<proteinExistence type="predicted"/>
<feature type="domain" description="GmrSD restriction endonucleases N-terminal" evidence="1">
    <location>
        <begin position="10"/>
        <end position="215"/>
    </location>
</feature>
<dbReference type="Pfam" id="PF07510">
    <property type="entry name" value="GmrSD_C"/>
    <property type="match status" value="1"/>
</dbReference>
<evidence type="ECO:0000259" key="2">
    <source>
        <dbReference type="Pfam" id="PF07510"/>
    </source>
</evidence>